<comment type="caution">
    <text evidence="2">The sequence shown here is derived from an EMBL/GenBank/DDBJ whole genome shotgun (WGS) entry which is preliminary data.</text>
</comment>
<name>A0A4U5MRB0_STECR</name>
<evidence type="ECO:0000313" key="2">
    <source>
        <dbReference type="EMBL" id="TKR72128.1"/>
    </source>
</evidence>
<dbReference type="EMBL" id="AZBU02000006">
    <property type="protein sequence ID" value="TKR72128.1"/>
    <property type="molecule type" value="Genomic_DNA"/>
</dbReference>
<sequence length="122" mass="14318">MSNISKPCEIMTDAAKQHKTRRNRLRNPQNGQKSSYPARVVEVVAGLFESFRKVRRQPSPYKCYLGESIRQRRHSRLQPLRDPLEALLPFCLFRGKEYLFLDSRISYLLFLFPNLLSSTELT</sequence>
<dbReference type="Proteomes" id="UP000298663">
    <property type="component" value="Unassembled WGS sequence"/>
</dbReference>
<accession>A0A4U5MRB0</accession>
<evidence type="ECO:0000256" key="1">
    <source>
        <dbReference type="SAM" id="MobiDB-lite"/>
    </source>
</evidence>
<dbReference type="AlphaFoldDB" id="A0A4U5MRB0"/>
<keyword evidence="3" id="KW-1185">Reference proteome</keyword>
<organism evidence="2 3">
    <name type="scientific">Steinernema carpocapsae</name>
    <name type="common">Entomopathogenic nematode</name>
    <dbReference type="NCBI Taxonomy" id="34508"/>
    <lineage>
        <taxon>Eukaryota</taxon>
        <taxon>Metazoa</taxon>
        <taxon>Ecdysozoa</taxon>
        <taxon>Nematoda</taxon>
        <taxon>Chromadorea</taxon>
        <taxon>Rhabditida</taxon>
        <taxon>Tylenchina</taxon>
        <taxon>Panagrolaimomorpha</taxon>
        <taxon>Strongyloidoidea</taxon>
        <taxon>Steinernematidae</taxon>
        <taxon>Steinernema</taxon>
    </lineage>
</organism>
<feature type="region of interest" description="Disordered" evidence="1">
    <location>
        <begin position="14"/>
        <end position="36"/>
    </location>
</feature>
<feature type="compositionally biased region" description="Polar residues" evidence="1">
    <location>
        <begin position="26"/>
        <end position="35"/>
    </location>
</feature>
<gene>
    <name evidence="2" type="ORF">L596_019636</name>
</gene>
<reference evidence="2 3" key="1">
    <citation type="journal article" date="2015" name="Genome Biol.">
        <title>Comparative genomics of Steinernema reveals deeply conserved gene regulatory networks.</title>
        <authorList>
            <person name="Dillman A.R."/>
            <person name="Macchietto M."/>
            <person name="Porter C.F."/>
            <person name="Rogers A."/>
            <person name="Williams B."/>
            <person name="Antoshechkin I."/>
            <person name="Lee M.M."/>
            <person name="Goodwin Z."/>
            <person name="Lu X."/>
            <person name="Lewis E.E."/>
            <person name="Goodrich-Blair H."/>
            <person name="Stock S.P."/>
            <person name="Adams B.J."/>
            <person name="Sternberg P.W."/>
            <person name="Mortazavi A."/>
        </authorList>
    </citation>
    <scope>NUCLEOTIDE SEQUENCE [LARGE SCALE GENOMIC DNA]</scope>
    <source>
        <strain evidence="2 3">ALL</strain>
    </source>
</reference>
<proteinExistence type="predicted"/>
<reference evidence="2 3" key="2">
    <citation type="journal article" date="2019" name="G3 (Bethesda)">
        <title>Hybrid Assembly of the Genome of the Entomopathogenic Nematode Steinernema carpocapsae Identifies the X-Chromosome.</title>
        <authorList>
            <person name="Serra L."/>
            <person name="Macchietto M."/>
            <person name="Macias-Munoz A."/>
            <person name="McGill C.J."/>
            <person name="Rodriguez I.M."/>
            <person name="Rodriguez B."/>
            <person name="Murad R."/>
            <person name="Mortazavi A."/>
        </authorList>
    </citation>
    <scope>NUCLEOTIDE SEQUENCE [LARGE SCALE GENOMIC DNA]</scope>
    <source>
        <strain evidence="2 3">ALL</strain>
    </source>
</reference>
<protein>
    <submittedName>
        <fullName evidence="2">Uncharacterized protein</fullName>
    </submittedName>
</protein>
<evidence type="ECO:0000313" key="3">
    <source>
        <dbReference type="Proteomes" id="UP000298663"/>
    </source>
</evidence>